<dbReference type="SUPFAM" id="SSF51735">
    <property type="entry name" value="NAD(P)-binding Rossmann-fold domains"/>
    <property type="match status" value="1"/>
</dbReference>
<feature type="domain" description="Gfo/Idh/MocA-like oxidoreductase bacterial type C-terminal" evidence="3">
    <location>
        <begin position="345"/>
        <end position="415"/>
    </location>
</feature>
<dbReference type="EMBL" id="SIHJ01000010">
    <property type="protein sequence ID" value="TWT29221.1"/>
    <property type="molecule type" value="Genomic_DNA"/>
</dbReference>
<dbReference type="SUPFAM" id="SSF55347">
    <property type="entry name" value="Glyceraldehyde-3-phosphate dehydrogenase-like, C-terminal domain"/>
    <property type="match status" value="1"/>
</dbReference>
<dbReference type="RefSeq" id="WP_197531760.1">
    <property type="nucleotide sequence ID" value="NZ_SIHJ01000010.1"/>
</dbReference>
<dbReference type="InterPro" id="IPR050463">
    <property type="entry name" value="Gfo/Idh/MocA_oxidrdct_glycsds"/>
</dbReference>
<reference evidence="4 5" key="1">
    <citation type="submission" date="2019-02" db="EMBL/GenBank/DDBJ databases">
        <title>Deep-cultivation of Planctomycetes and their phenomic and genomic characterization uncovers novel biology.</title>
        <authorList>
            <person name="Wiegand S."/>
            <person name="Jogler M."/>
            <person name="Boedeker C."/>
            <person name="Pinto D."/>
            <person name="Vollmers J."/>
            <person name="Rivas-Marin E."/>
            <person name="Kohn T."/>
            <person name="Peeters S.H."/>
            <person name="Heuer A."/>
            <person name="Rast P."/>
            <person name="Oberbeckmann S."/>
            <person name="Bunk B."/>
            <person name="Jeske O."/>
            <person name="Meyerdierks A."/>
            <person name="Storesund J.E."/>
            <person name="Kallscheuer N."/>
            <person name="Luecker S."/>
            <person name="Lage O.M."/>
            <person name="Pohl T."/>
            <person name="Merkel B.J."/>
            <person name="Hornburger P."/>
            <person name="Mueller R.-W."/>
            <person name="Bruemmer F."/>
            <person name="Labrenz M."/>
            <person name="Spormann A.M."/>
            <person name="Op Den Camp H."/>
            <person name="Overmann J."/>
            <person name="Amann R."/>
            <person name="Jetten M.S.M."/>
            <person name="Mascher T."/>
            <person name="Medema M.H."/>
            <person name="Devos D.P."/>
            <person name="Kaster A.-K."/>
            <person name="Ovreas L."/>
            <person name="Rohde M."/>
            <person name="Galperin M.Y."/>
            <person name="Jogler C."/>
        </authorList>
    </citation>
    <scope>NUCLEOTIDE SEQUENCE [LARGE SCALE GENOMIC DNA]</scope>
    <source>
        <strain evidence="4 5">KOR34</strain>
    </source>
</reference>
<keyword evidence="1" id="KW-0732">Signal</keyword>
<protein>
    <submittedName>
        <fullName evidence="4">Putative oxidoreductase YdgJ</fullName>
        <ecNumber evidence="4">1.-.-.-</ecNumber>
    </submittedName>
</protein>
<dbReference type="NCBIfam" id="TIGR01409">
    <property type="entry name" value="TAT_signal_seq"/>
    <property type="match status" value="1"/>
</dbReference>
<feature type="domain" description="Gfo/Idh/MocA-like oxidoreductase N-terminal" evidence="2">
    <location>
        <begin position="36"/>
        <end position="147"/>
    </location>
</feature>
<dbReference type="GO" id="GO:0000166">
    <property type="term" value="F:nucleotide binding"/>
    <property type="evidence" value="ECO:0007669"/>
    <property type="project" value="InterPro"/>
</dbReference>
<dbReference type="PANTHER" id="PTHR43818:SF5">
    <property type="entry name" value="OXIDOREDUCTASE FAMILY PROTEIN"/>
    <property type="match status" value="1"/>
</dbReference>
<dbReference type="InterPro" id="IPR006311">
    <property type="entry name" value="TAT_signal"/>
</dbReference>
<dbReference type="Pfam" id="PF19051">
    <property type="entry name" value="GFO_IDH_MocA_C2"/>
    <property type="match status" value="2"/>
</dbReference>
<dbReference type="Gene3D" id="3.40.50.720">
    <property type="entry name" value="NAD(P)-binding Rossmann-like Domain"/>
    <property type="match status" value="1"/>
</dbReference>
<keyword evidence="5" id="KW-1185">Reference proteome</keyword>
<organism evidence="4 5">
    <name type="scientific">Posidoniimonas corsicana</name>
    <dbReference type="NCBI Taxonomy" id="1938618"/>
    <lineage>
        <taxon>Bacteria</taxon>
        <taxon>Pseudomonadati</taxon>
        <taxon>Planctomycetota</taxon>
        <taxon>Planctomycetia</taxon>
        <taxon>Pirellulales</taxon>
        <taxon>Lacipirellulaceae</taxon>
        <taxon>Posidoniimonas</taxon>
    </lineage>
</organism>
<sequence precursor="true">MNHTSRRDFLKLTTAAAAGMTLAGPARAAGANDQVRIGLVGCGVRGRSFLQHVVAVCDPDSERLATAAASAGVGEADAVSDMRRLFDRPDIDAVVIAAPDHWHAPAAILACAAGKHVYVEKPVSHNFRETQLLMAAAERAGVQVQHGTQQRSRPFTREAIAMLHDGAIGDVLVAKAWNIQHRGSIGKHKPSQPPATVDYDAWVGPAEWMPYQENRFHSDWHWWRNFGTGDIGNDGAHEVDYARWGLGVDALPNRVTALGGKYFYDDDQQFPDTANCGFEFDLPDGKKRQLLFEMRLWSRNYPMNCDSGVEYYGTAGQMFLSKRGKLRVLGPKNEVVLEKRPGKEDSYAHVANFVDAIRGDAKLNAPLIEAHRSIGLIHLANIALQTGGGLKFDPDEQRVIDNPHAAALLGRTYREGGHWGVPQDMEHGDA</sequence>
<dbReference type="EC" id="1.-.-.-" evidence="4"/>
<dbReference type="Pfam" id="PF01408">
    <property type="entry name" value="GFO_IDH_MocA"/>
    <property type="match status" value="1"/>
</dbReference>
<dbReference type="AlphaFoldDB" id="A0A5C5URW4"/>
<feature type="chain" id="PRO_5023015123" evidence="1">
    <location>
        <begin position="29"/>
        <end position="430"/>
    </location>
</feature>
<gene>
    <name evidence="4" type="primary">ydgJ_2</name>
    <name evidence="4" type="ORF">KOR34_52760</name>
</gene>
<dbReference type="InterPro" id="IPR019546">
    <property type="entry name" value="TAT_signal_bac_arc"/>
</dbReference>
<evidence type="ECO:0000313" key="4">
    <source>
        <dbReference type="EMBL" id="TWT29221.1"/>
    </source>
</evidence>
<proteinExistence type="predicted"/>
<evidence type="ECO:0000256" key="1">
    <source>
        <dbReference type="SAM" id="SignalP"/>
    </source>
</evidence>
<name>A0A5C5URW4_9BACT</name>
<dbReference type="Pfam" id="PF10518">
    <property type="entry name" value="TAT_signal"/>
    <property type="match status" value="1"/>
</dbReference>
<evidence type="ECO:0000259" key="3">
    <source>
        <dbReference type="Pfam" id="PF19051"/>
    </source>
</evidence>
<feature type="signal peptide" evidence="1">
    <location>
        <begin position="1"/>
        <end position="28"/>
    </location>
</feature>
<dbReference type="InterPro" id="IPR036291">
    <property type="entry name" value="NAD(P)-bd_dom_sf"/>
</dbReference>
<comment type="caution">
    <text evidence="4">The sequence shown here is derived from an EMBL/GenBank/DDBJ whole genome shotgun (WGS) entry which is preliminary data.</text>
</comment>
<feature type="domain" description="Gfo/Idh/MocA-like oxidoreductase bacterial type C-terminal" evidence="3">
    <location>
        <begin position="177"/>
        <end position="250"/>
    </location>
</feature>
<evidence type="ECO:0000313" key="5">
    <source>
        <dbReference type="Proteomes" id="UP000316714"/>
    </source>
</evidence>
<dbReference type="Proteomes" id="UP000316714">
    <property type="component" value="Unassembled WGS sequence"/>
</dbReference>
<evidence type="ECO:0000259" key="2">
    <source>
        <dbReference type="Pfam" id="PF01408"/>
    </source>
</evidence>
<dbReference type="PROSITE" id="PS51318">
    <property type="entry name" value="TAT"/>
    <property type="match status" value="1"/>
</dbReference>
<keyword evidence="4" id="KW-0560">Oxidoreductase</keyword>
<dbReference type="PANTHER" id="PTHR43818">
    <property type="entry name" value="BCDNA.GH03377"/>
    <property type="match status" value="1"/>
</dbReference>
<accession>A0A5C5URW4</accession>
<dbReference type="InterPro" id="IPR000683">
    <property type="entry name" value="Gfo/Idh/MocA-like_OxRdtase_N"/>
</dbReference>
<dbReference type="GO" id="GO:0016491">
    <property type="term" value="F:oxidoreductase activity"/>
    <property type="evidence" value="ECO:0007669"/>
    <property type="project" value="UniProtKB-KW"/>
</dbReference>
<dbReference type="Gene3D" id="3.30.360.10">
    <property type="entry name" value="Dihydrodipicolinate Reductase, domain 2"/>
    <property type="match status" value="1"/>
</dbReference>
<dbReference type="InterPro" id="IPR043906">
    <property type="entry name" value="Gfo/Idh/MocA_OxRdtase_bact_C"/>
</dbReference>